<feature type="compositionally biased region" description="Low complexity" evidence="1">
    <location>
        <begin position="138"/>
        <end position="152"/>
    </location>
</feature>
<dbReference type="Proteomes" id="UP000606974">
    <property type="component" value="Unassembled WGS sequence"/>
</dbReference>
<proteinExistence type="predicted"/>
<sequence>MVIKFTHKIYPAPIGKRARLQYDTIKPGQASMGAMMLTSKILFNDHLFRIGPRDIDTPNCSCGPSRENSEHLFLECMDPWRVRLRRKPLKRPDGSEITDLQELLKEYPQPAAMYLALASQNRAYREAGADLKEDEPSSDSSPESTPLTTRVT</sequence>
<feature type="region of interest" description="Disordered" evidence="1">
    <location>
        <begin position="126"/>
        <end position="152"/>
    </location>
</feature>
<evidence type="ECO:0008006" key="4">
    <source>
        <dbReference type="Google" id="ProtNLM"/>
    </source>
</evidence>
<name>A0A8H7DZP7_9EURO</name>
<comment type="caution">
    <text evidence="2">The sequence shown here is derived from an EMBL/GenBank/DDBJ whole genome shotgun (WGS) entry which is preliminary data.</text>
</comment>
<reference evidence="2" key="1">
    <citation type="submission" date="2020-02" db="EMBL/GenBank/DDBJ databases">
        <authorList>
            <person name="Palmer J.M."/>
        </authorList>
    </citation>
    <scope>NUCLEOTIDE SEQUENCE</scope>
    <source>
        <strain evidence="2">EPUS1.4</strain>
        <tissue evidence="2">Thallus</tissue>
    </source>
</reference>
<feature type="compositionally biased region" description="Basic and acidic residues" evidence="1">
    <location>
        <begin position="126"/>
        <end position="135"/>
    </location>
</feature>
<gene>
    <name evidence="2" type="ORF">GJ744_002891</name>
</gene>
<accession>A0A8H7DZP7</accession>
<dbReference type="AlphaFoldDB" id="A0A8H7DZP7"/>
<protein>
    <recommendedName>
        <fullName evidence="4">Reverse transcriptase zinc-binding domain-containing protein</fullName>
    </recommendedName>
</protein>
<dbReference type="EMBL" id="JAACFV010000152">
    <property type="protein sequence ID" value="KAF7504012.1"/>
    <property type="molecule type" value="Genomic_DNA"/>
</dbReference>
<evidence type="ECO:0000313" key="2">
    <source>
        <dbReference type="EMBL" id="KAF7504012.1"/>
    </source>
</evidence>
<evidence type="ECO:0000256" key="1">
    <source>
        <dbReference type="SAM" id="MobiDB-lite"/>
    </source>
</evidence>
<keyword evidence="3" id="KW-1185">Reference proteome</keyword>
<organism evidence="2 3">
    <name type="scientific">Endocarpon pusillum</name>
    <dbReference type="NCBI Taxonomy" id="364733"/>
    <lineage>
        <taxon>Eukaryota</taxon>
        <taxon>Fungi</taxon>
        <taxon>Dikarya</taxon>
        <taxon>Ascomycota</taxon>
        <taxon>Pezizomycotina</taxon>
        <taxon>Eurotiomycetes</taxon>
        <taxon>Chaetothyriomycetidae</taxon>
        <taxon>Verrucariales</taxon>
        <taxon>Verrucariaceae</taxon>
        <taxon>Endocarpon</taxon>
    </lineage>
</organism>
<evidence type="ECO:0000313" key="3">
    <source>
        <dbReference type="Proteomes" id="UP000606974"/>
    </source>
</evidence>